<dbReference type="Proteomes" id="UP001144372">
    <property type="component" value="Unassembled WGS sequence"/>
</dbReference>
<feature type="region of interest" description="Disordered" evidence="1">
    <location>
        <begin position="13"/>
        <end position="72"/>
    </location>
</feature>
<evidence type="ECO:0000313" key="3">
    <source>
        <dbReference type="Proteomes" id="UP001144372"/>
    </source>
</evidence>
<keyword evidence="3" id="KW-1185">Reference proteome</keyword>
<organism evidence="2 3">
    <name type="scientific">Desulforhabdus amnigena</name>
    <dbReference type="NCBI Taxonomy" id="40218"/>
    <lineage>
        <taxon>Bacteria</taxon>
        <taxon>Pseudomonadati</taxon>
        <taxon>Thermodesulfobacteriota</taxon>
        <taxon>Syntrophobacteria</taxon>
        <taxon>Syntrophobacterales</taxon>
        <taxon>Syntrophobacteraceae</taxon>
        <taxon>Desulforhabdus</taxon>
    </lineage>
</organism>
<dbReference type="EMBL" id="BSDR01000001">
    <property type="protein sequence ID" value="GLI34752.1"/>
    <property type="molecule type" value="Genomic_DNA"/>
</dbReference>
<comment type="caution">
    <text evidence="2">The sequence shown here is derived from an EMBL/GenBank/DDBJ whole genome shotgun (WGS) entry which is preliminary data.</text>
</comment>
<protein>
    <submittedName>
        <fullName evidence="2">Uncharacterized protein</fullName>
    </submittedName>
</protein>
<reference evidence="2" key="1">
    <citation type="submission" date="2022-12" db="EMBL/GenBank/DDBJ databases">
        <title>Reference genome sequencing for broad-spectrum identification of bacterial and archaeal isolates by mass spectrometry.</title>
        <authorList>
            <person name="Sekiguchi Y."/>
            <person name="Tourlousse D.M."/>
        </authorList>
    </citation>
    <scope>NUCLEOTIDE SEQUENCE</scope>
    <source>
        <strain evidence="2">ASRB1</strain>
    </source>
</reference>
<sequence>MFLSLDVAFSTHAMPTPSKTSRHGEIGTTQVASEPGLNDRPQLTGHKGNHPNAVGSDQLLQRPRNGTTNKSADSKFYKTKYILNRELIRQDFLGFSDNFSRIDLHEVDLPGGVENRRNTILPL</sequence>
<dbReference type="AlphaFoldDB" id="A0A9W6D5Q9"/>
<proteinExistence type="predicted"/>
<accession>A0A9W6D5Q9</accession>
<name>A0A9W6D5Q9_9BACT</name>
<evidence type="ECO:0000256" key="1">
    <source>
        <dbReference type="SAM" id="MobiDB-lite"/>
    </source>
</evidence>
<evidence type="ECO:0000313" key="2">
    <source>
        <dbReference type="EMBL" id="GLI34752.1"/>
    </source>
</evidence>
<gene>
    <name evidence="2" type="ORF">DAMNIGENAA_21850</name>
</gene>